<dbReference type="Proteomes" id="UP000198901">
    <property type="component" value="Unassembled WGS sequence"/>
</dbReference>
<dbReference type="Pfam" id="PF19851">
    <property type="entry name" value="DUF6326"/>
    <property type="match status" value="1"/>
</dbReference>
<dbReference type="STRING" id="563176.SAMN04488090_3787"/>
<evidence type="ECO:0000313" key="3">
    <source>
        <dbReference type="Proteomes" id="UP000198901"/>
    </source>
</evidence>
<organism evidence="2 3">
    <name type="scientific">Siphonobacter aquaeclarae</name>
    <dbReference type="NCBI Taxonomy" id="563176"/>
    <lineage>
        <taxon>Bacteria</taxon>
        <taxon>Pseudomonadati</taxon>
        <taxon>Bacteroidota</taxon>
        <taxon>Cytophagia</taxon>
        <taxon>Cytophagales</taxon>
        <taxon>Cytophagaceae</taxon>
        <taxon>Siphonobacter</taxon>
    </lineage>
</organism>
<feature type="transmembrane region" description="Helical" evidence="1">
    <location>
        <begin position="20"/>
        <end position="38"/>
    </location>
</feature>
<keyword evidence="3" id="KW-1185">Reference proteome</keyword>
<keyword evidence="1" id="KW-0812">Transmembrane</keyword>
<proteinExistence type="predicted"/>
<dbReference type="RefSeq" id="WP_093205854.1">
    <property type="nucleotide sequence ID" value="NZ_FNGS01000007.1"/>
</dbReference>
<accession>A0A1G9UEF9</accession>
<evidence type="ECO:0000313" key="2">
    <source>
        <dbReference type="EMBL" id="SDM58296.1"/>
    </source>
</evidence>
<name>A0A1G9UEF9_9BACT</name>
<feature type="transmembrane region" description="Helical" evidence="1">
    <location>
        <begin position="86"/>
        <end position="105"/>
    </location>
</feature>
<gene>
    <name evidence="2" type="ORF">SAMN04488090_3787</name>
</gene>
<feature type="transmembrane region" description="Helical" evidence="1">
    <location>
        <begin position="59"/>
        <end position="80"/>
    </location>
</feature>
<evidence type="ECO:0000256" key="1">
    <source>
        <dbReference type="SAM" id="Phobius"/>
    </source>
</evidence>
<sequence length="139" mass="15867">MKPSLLVDAPVPVRYKQAALWTAVMFCYVYGDYFSLFVPGQIQDMMDGKTGVGPVSPQTLLAFALLMTPPPLMIFLSLALRAPACRWVNIVFGTLYSLLMLLIFATTMQKWMLFYEYYALLEAILTGIVVWLAWKWPRE</sequence>
<evidence type="ECO:0008006" key="4">
    <source>
        <dbReference type="Google" id="ProtNLM"/>
    </source>
</evidence>
<dbReference type="AlphaFoldDB" id="A0A1G9UEF9"/>
<dbReference type="OrthoDB" id="1551186at2"/>
<keyword evidence="1" id="KW-0472">Membrane</keyword>
<protein>
    <recommendedName>
        <fullName evidence="4">DoxX-like family protein</fullName>
    </recommendedName>
</protein>
<dbReference type="EMBL" id="FNGS01000007">
    <property type="protein sequence ID" value="SDM58296.1"/>
    <property type="molecule type" value="Genomic_DNA"/>
</dbReference>
<reference evidence="2 3" key="1">
    <citation type="submission" date="2016-10" db="EMBL/GenBank/DDBJ databases">
        <authorList>
            <person name="de Groot N.N."/>
        </authorList>
    </citation>
    <scope>NUCLEOTIDE SEQUENCE [LARGE SCALE GENOMIC DNA]</scope>
    <source>
        <strain evidence="2 3">DSM 21668</strain>
    </source>
</reference>
<dbReference type="InterPro" id="IPR046289">
    <property type="entry name" value="DUF6326"/>
</dbReference>
<keyword evidence="1" id="KW-1133">Transmembrane helix</keyword>
<feature type="transmembrane region" description="Helical" evidence="1">
    <location>
        <begin position="117"/>
        <end position="134"/>
    </location>
</feature>